<dbReference type="PANTHER" id="PTHR43409">
    <property type="entry name" value="ANAEROBIC MAGNESIUM-PROTOPORPHYRIN IX MONOMETHYL ESTER CYCLASE-RELATED"/>
    <property type="match status" value="1"/>
</dbReference>
<feature type="domain" description="Radical SAM core" evidence="9">
    <location>
        <begin position="197"/>
        <end position="434"/>
    </location>
</feature>
<dbReference type="GO" id="GO:0003824">
    <property type="term" value="F:catalytic activity"/>
    <property type="evidence" value="ECO:0007669"/>
    <property type="project" value="InterPro"/>
</dbReference>
<dbReference type="Pfam" id="PF02310">
    <property type="entry name" value="B12-binding"/>
    <property type="match status" value="1"/>
</dbReference>
<dbReference type="GO" id="GO:0046872">
    <property type="term" value="F:metal ion binding"/>
    <property type="evidence" value="ECO:0007669"/>
    <property type="project" value="UniProtKB-KW"/>
</dbReference>
<accession>A0A5K7ZFY9</accession>
<dbReference type="PROSITE" id="PS51918">
    <property type="entry name" value="RADICAL_SAM"/>
    <property type="match status" value="1"/>
</dbReference>
<dbReference type="InterPro" id="IPR007197">
    <property type="entry name" value="rSAM"/>
</dbReference>
<dbReference type="Gene3D" id="3.80.30.20">
    <property type="entry name" value="tm_1862 like domain"/>
    <property type="match status" value="1"/>
</dbReference>
<dbReference type="RefSeq" id="WP_155321884.1">
    <property type="nucleotide sequence ID" value="NZ_AP021876.1"/>
</dbReference>
<dbReference type="GO" id="GO:0051539">
    <property type="term" value="F:4 iron, 4 sulfur cluster binding"/>
    <property type="evidence" value="ECO:0007669"/>
    <property type="project" value="UniProtKB-KW"/>
</dbReference>
<evidence type="ECO:0000256" key="4">
    <source>
        <dbReference type="ARBA" id="ARBA00022691"/>
    </source>
</evidence>
<evidence type="ECO:0000259" key="9">
    <source>
        <dbReference type="PROSITE" id="PS51918"/>
    </source>
</evidence>
<evidence type="ECO:0000256" key="6">
    <source>
        <dbReference type="ARBA" id="ARBA00023004"/>
    </source>
</evidence>
<comment type="cofactor">
    <cofactor evidence="1">
        <name>[4Fe-4S] cluster</name>
        <dbReference type="ChEBI" id="CHEBI:49883"/>
    </cofactor>
</comment>
<dbReference type="InterPro" id="IPR006158">
    <property type="entry name" value="Cobalamin-bd"/>
</dbReference>
<evidence type="ECO:0000313" key="10">
    <source>
        <dbReference type="EMBL" id="BBO81088.1"/>
    </source>
</evidence>
<dbReference type="PANTHER" id="PTHR43409:SF7">
    <property type="entry name" value="BLL1977 PROTEIN"/>
    <property type="match status" value="1"/>
</dbReference>
<keyword evidence="4" id="KW-0949">S-adenosyl-L-methionine</keyword>
<proteinExistence type="predicted"/>
<dbReference type="Proteomes" id="UP000425960">
    <property type="component" value="Chromosome"/>
</dbReference>
<keyword evidence="3" id="KW-0808">Transferase</keyword>
<dbReference type="GO" id="GO:0031419">
    <property type="term" value="F:cobalamin binding"/>
    <property type="evidence" value="ECO:0007669"/>
    <property type="project" value="InterPro"/>
</dbReference>
<keyword evidence="6" id="KW-0408">Iron</keyword>
<dbReference type="KEGG" id="dov:DSCO28_16540"/>
<evidence type="ECO:0000256" key="3">
    <source>
        <dbReference type="ARBA" id="ARBA00022679"/>
    </source>
</evidence>
<dbReference type="InterPro" id="IPR006638">
    <property type="entry name" value="Elp3/MiaA/NifB-like_rSAM"/>
</dbReference>
<dbReference type="AlphaFoldDB" id="A0A5K7ZFY9"/>
<evidence type="ECO:0000256" key="2">
    <source>
        <dbReference type="ARBA" id="ARBA00022603"/>
    </source>
</evidence>
<dbReference type="InterPro" id="IPR036724">
    <property type="entry name" value="Cobalamin-bd_sf"/>
</dbReference>
<dbReference type="InterPro" id="IPR058240">
    <property type="entry name" value="rSAM_sf"/>
</dbReference>
<name>A0A5K7ZFY9_9BACT</name>
<dbReference type="SUPFAM" id="SSF52242">
    <property type="entry name" value="Cobalamin (vitamin B12)-binding domain"/>
    <property type="match status" value="1"/>
</dbReference>
<dbReference type="Gene3D" id="3.40.50.280">
    <property type="entry name" value="Cobalamin-binding domain"/>
    <property type="match status" value="1"/>
</dbReference>
<feature type="domain" description="B12-binding" evidence="8">
    <location>
        <begin position="13"/>
        <end position="145"/>
    </location>
</feature>
<gene>
    <name evidence="10" type="ORF">DSCO28_16540</name>
</gene>
<dbReference type="InterPro" id="IPR023404">
    <property type="entry name" value="rSAM_horseshoe"/>
</dbReference>
<dbReference type="InterPro" id="IPR051198">
    <property type="entry name" value="BchE-like"/>
</dbReference>
<protein>
    <submittedName>
        <fullName evidence="10">Uncharacterized protein</fullName>
    </submittedName>
</protein>
<dbReference type="SUPFAM" id="SSF102114">
    <property type="entry name" value="Radical SAM enzymes"/>
    <property type="match status" value="1"/>
</dbReference>
<keyword evidence="7" id="KW-0411">Iron-sulfur</keyword>
<dbReference type="GO" id="GO:0005829">
    <property type="term" value="C:cytosol"/>
    <property type="evidence" value="ECO:0007669"/>
    <property type="project" value="TreeGrafter"/>
</dbReference>
<dbReference type="CDD" id="cd01335">
    <property type="entry name" value="Radical_SAM"/>
    <property type="match status" value="1"/>
</dbReference>
<dbReference type="CDD" id="cd02068">
    <property type="entry name" value="radical_SAM_B12_BD"/>
    <property type="match status" value="1"/>
</dbReference>
<evidence type="ECO:0000256" key="5">
    <source>
        <dbReference type="ARBA" id="ARBA00022723"/>
    </source>
</evidence>
<dbReference type="SFLD" id="SFLDS00029">
    <property type="entry name" value="Radical_SAM"/>
    <property type="match status" value="1"/>
</dbReference>
<evidence type="ECO:0000256" key="1">
    <source>
        <dbReference type="ARBA" id="ARBA00001966"/>
    </source>
</evidence>
<reference evidence="10 11" key="1">
    <citation type="submission" date="2019-11" db="EMBL/GenBank/DDBJ databases">
        <title>Comparative genomics of hydrocarbon-degrading Desulfosarcina strains.</title>
        <authorList>
            <person name="Watanabe M."/>
            <person name="Kojima H."/>
            <person name="Fukui M."/>
        </authorList>
    </citation>
    <scope>NUCLEOTIDE SEQUENCE [LARGE SCALE GENOMIC DNA]</scope>
    <source>
        <strain evidence="10 11">28bB2T</strain>
    </source>
</reference>
<dbReference type="PROSITE" id="PS51332">
    <property type="entry name" value="B12_BINDING"/>
    <property type="match status" value="1"/>
</dbReference>
<dbReference type="InterPro" id="IPR034466">
    <property type="entry name" value="Methyltransferase_Class_B"/>
</dbReference>
<keyword evidence="2" id="KW-0489">Methyltransferase</keyword>
<sequence>MNILFVRVPLESCELVEYGTFSYFGEPTGLNYIAEAAAKRGHAVKIHDMYLDPSPDGLLSVVSDYRPDVVGLSSLIIGYDNVTLLSKMVKAIDPAIKIVVGGPCTFMPSILMMQYNPDIDYVIKGEGEVSFARLCDLLAATAGFDFREIDGLAYRADGHIVENPKTRFINARSIEFPVNRYQPYKDYMQGSIITTILGTPPIVFMEASRGCSFKCNFCGVSEPYRKRDPEKVVSELEWLKKKHNARHVIFADYSFTANRIHAETICSLMIERNLKLEWGCDTRVDCVSLPLLKLMRRAGCRVIFYGIESFSQQTLDVLNKGTKIAAIHEALKNTRKAGIQSLAYMMLGAPGETREMILKNAETLHKSGVDYALWGIVRLFSGTPLFESAVQMGVVHKHCGEMGCLSGDIDQIPVFSNTLTYDEMKDLEMNVTRRFYYRLGYVIRRLTRIRDGRELVRLIKQVRYLFINNVLRFC</sequence>
<evidence type="ECO:0000313" key="11">
    <source>
        <dbReference type="Proteomes" id="UP000425960"/>
    </source>
</evidence>
<dbReference type="EMBL" id="AP021876">
    <property type="protein sequence ID" value="BBO81088.1"/>
    <property type="molecule type" value="Genomic_DNA"/>
</dbReference>
<evidence type="ECO:0000256" key="7">
    <source>
        <dbReference type="ARBA" id="ARBA00023014"/>
    </source>
</evidence>
<dbReference type="SMART" id="SM00729">
    <property type="entry name" value="Elp3"/>
    <property type="match status" value="1"/>
</dbReference>
<dbReference type="SFLD" id="SFLDG01123">
    <property type="entry name" value="methyltransferase_(Class_B)"/>
    <property type="match status" value="1"/>
</dbReference>
<dbReference type="SFLD" id="SFLDG01082">
    <property type="entry name" value="B12-binding_domain_containing"/>
    <property type="match status" value="1"/>
</dbReference>
<organism evidence="10 11">
    <name type="scientific">Desulfosarcina ovata subsp. sediminis</name>
    <dbReference type="NCBI Taxonomy" id="885957"/>
    <lineage>
        <taxon>Bacteria</taxon>
        <taxon>Pseudomonadati</taxon>
        <taxon>Thermodesulfobacteriota</taxon>
        <taxon>Desulfobacteria</taxon>
        <taxon>Desulfobacterales</taxon>
        <taxon>Desulfosarcinaceae</taxon>
        <taxon>Desulfosarcina</taxon>
    </lineage>
</organism>
<evidence type="ECO:0000259" key="8">
    <source>
        <dbReference type="PROSITE" id="PS51332"/>
    </source>
</evidence>
<keyword evidence="5" id="KW-0479">Metal-binding</keyword>
<dbReference type="Pfam" id="PF04055">
    <property type="entry name" value="Radical_SAM"/>
    <property type="match status" value="1"/>
</dbReference>